<reference evidence="2 3" key="1">
    <citation type="submission" date="2020-08" db="EMBL/GenBank/DDBJ databases">
        <title>Genomic Encyclopedia of Type Strains, Phase IV (KMG-IV): sequencing the most valuable type-strain genomes for metagenomic binning, comparative biology and taxonomic classification.</title>
        <authorList>
            <person name="Goeker M."/>
        </authorList>
    </citation>
    <scope>NUCLEOTIDE SEQUENCE [LARGE SCALE GENOMIC DNA]</scope>
    <source>
        <strain evidence="2 3">DSM 29781</strain>
    </source>
</reference>
<gene>
    <name evidence="2" type="ORF">HNQ70_001017</name>
</gene>
<comment type="caution">
    <text evidence="2">The sequence shown here is derived from an EMBL/GenBank/DDBJ whole genome shotgun (WGS) entry which is preliminary data.</text>
</comment>
<organism evidence="2 3">
    <name type="scientific">Quisquiliibacterium transsilvanicum</name>
    <dbReference type="NCBI Taxonomy" id="1549638"/>
    <lineage>
        <taxon>Bacteria</taxon>
        <taxon>Pseudomonadati</taxon>
        <taxon>Pseudomonadota</taxon>
        <taxon>Betaproteobacteria</taxon>
        <taxon>Burkholderiales</taxon>
        <taxon>Burkholderiaceae</taxon>
        <taxon>Quisquiliibacterium</taxon>
    </lineage>
</organism>
<dbReference type="Pfam" id="PF26621">
    <property type="entry name" value="DUF8198"/>
    <property type="match status" value="1"/>
</dbReference>
<keyword evidence="3" id="KW-1185">Reference proteome</keyword>
<accession>A0A7W8HGV1</accession>
<protein>
    <recommendedName>
        <fullName evidence="1">DUF8198 domain-containing protein</fullName>
    </recommendedName>
</protein>
<dbReference type="Proteomes" id="UP000532440">
    <property type="component" value="Unassembled WGS sequence"/>
</dbReference>
<name>A0A7W8HGV1_9BURK</name>
<dbReference type="RefSeq" id="WP_183964904.1">
    <property type="nucleotide sequence ID" value="NZ_BAABEW010000017.1"/>
</dbReference>
<evidence type="ECO:0000259" key="1">
    <source>
        <dbReference type="Pfam" id="PF26621"/>
    </source>
</evidence>
<feature type="domain" description="DUF8198" evidence="1">
    <location>
        <begin position="23"/>
        <end position="227"/>
    </location>
</feature>
<sequence>MEHSERLLRAATEVASLRAGIAADARLRGWSVALKHWQSARLAATHADLLAEPRHREAARFFLEDLYGAKDFSQRDAELGHVVPVLARTLPNSALATLADAVELDALSERLDEAMASLLRRADAADIDEASYARAYRDSAPRADREHQLDLVLSIGRSLDRLVRMPLLGGLLGAMAGPARLAGVPTMHDFLVRGFRAFKGIGGATVFLARIDARERVILRALFDGQDTGWTARAFA</sequence>
<dbReference type="NCBIfam" id="NF047641">
    <property type="entry name" value="FFLEE_fam"/>
    <property type="match status" value="1"/>
</dbReference>
<dbReference type="InterPro" id="IPR058511">
    <property type="entry name" value="DUF8198"/>
</dbReference>
<dbReference type="InterPro" id="IPR058063">
    <property type="entry name" value="FFLEE_fam"/>
</dbReference>
<dbReference type="AlphaFoldDB" id="A0A7W8HGV1"/>
<evidence type="ECO:0000313" key="3">
    <source>
        <dbReference type="Proteomes" id="UP000532440"/>
    </source>
</evidence>
<evidence type="ECO:0000313" key="2">
    <source>
        <dbReference type="EMBL" id="MBB5271013.1"/>
    </source>
</evidence>
<dbReference type="EMBL" id="JACHGB010000002">
    <property type="protein sequence ID" value="MBB5271013.1"/>
    <property type="molecule type" value="Genomic_DNA"/>
</dbReference>
<proteinExistence type="predicted"/>